<accession>A0A9W6NU35</accession>
<proteinExistence type="predicted"/>
<organism evidence="1 2">
    <name type="scientific">Pseudonocardia halophobica</name>
    <dbReference type="NCBI Taxonomy" id="29401"/>
    <lineage>
        <taxon>Bacteria</taxon>
        <taxon>Bacillati</taxon>
        <taxon>Actinomycetota</taxon>
        <taxon>Actinomycetes</taxon>
        <taxon>Pseudonocardiales</taxon>
        <taxon>Pseudonocardiaceae</taxon>
        <taxon>Pseudonocardia</taxon>
    </lineage>
</organism>
<reference evidence="1" key="1">
    <citation type="journal article" date="2014" name="Int. J. Syst. Evol. Microbiol.">
        <title>Complete genome sequence of Corynebacterium casei LMG S-19264T (=DSM 44701T), isolated from a smear-ripened cheese.</title>
        <authorList>
            <consortium name="US DOE Joint Genome Institute (JGI-PGF)"/>
            <person name="Walter F."/>
            <person name="Albersmeier A."/>
            <person name="Kalinowski J."/>
            <person name="Ruckert C."/>
        </authorList>
    </citation>
    <scope>NUCLEOTIDE SEQUENCE</scope>
    <source>
        <strain evidence="1">VKM Ac-1069</strain>
    </source>
</reference>
<evidence type="ECO:0000313" key="2">
    <source>
        <dbReference type="Proteomes" id="UP001143463"/>
    </source>
</evidence>
<dbReference type="RefSeq" id="WP_037042128.1">
    <property type="nucleotide sequence ID" value="NZ_BAAAUZ010000015.1"/>
</dbReference>
<comment type="caution">
    <text evidence="1">The sequence shown here is derived from an EMBL/GenBank/DDBJ whole genome shotgun (WGS) entry which is preliminary data.</text>
</comment>
<dbReference type="EMBL" id="BSFQ01000001">
    <property type="protein sequence ID" value="GLL09041.1"/>
    <property type="molecule type" value="Genomic_DNA"/>
</dbReference>
<reference evidence="1" key="2">
    <citation type="submission" date="2023-01" db="EMBL/GenBank/DDBJ databases">
        <authorList>
            <person name="Sun Q."/>
            <person name="Evtushenko L."/>
        </authorList>
    </citation>
    <scope>NUCLEOTIDE SEQUENCE</scope>
    <source>
        <strain evidence="1">VKM Ac-1069</strain>
    </source>
</reference>
<evidence type="ECO:0000313" key="1">
    <source>
        <dbReference type="EMBL" id="GLL09041.1"/>
    </source>
</evidence>
<gene>
    <name evidence="1" type="ORF">GCM10017577_01810</name>
</gene>
<name>A0A9W6NU35_9PSEU</name>
<dbReference type="Proteomes" id="UP001143463">
    <property type="component" value="Unassembled WGS sequence"/>
</dbReference>
<dbReference type="AlphaFoldDB" id="A0A9W6NU35"/>
<protein>
    <submittedName>
        <fullName evidence="1">Uncharacterized protein</fullName>
    </submittedName>
</protein>
<sequence>MGDEEPATLRAQVDALRHENALLHRRLARLERQVRSTRPLVEQARTLSFWDFTPYQVTPDDTWVAVDRGKAMALMGALAGIDHWDPWGTGIEARPQP</sequence>
<keyword evidence="2" id="KW-1185">Reference proteome</keyword>